<dbReference type="PANTHER" id="PTHR43273:SF8">
    <property type="entry name" value="RADICAL SAM DOMAIN PROTEIN"/>
    <property type="match status" value="1"/>
</dbReference>
<evidence type="ECO:0000259" key="6">
    <source>
        <dbReference type="PROSITE" id="PS51918"/>
    </source>
</evidence>
<organism evidence="7 8">
    <name type="scientific">Planomonospora venezuelensis</name>
    <dbReference type="NCBI Taxonomy" id="1999"/>
    <lineage>
        <taxon>Bacteria</taxon>
        <taxon>Bacillati</taxon>
        <taxon>Actinomycetota</taxon>
        <taxon>Actinomycetes</taxon>
        <taxon>Streptosporangiales</taxon>
        <taxon>Streptosporangiaceae</taxon>
        <taxon>Planomonospora</taxon>
    </lineage>
</organism>
<evidence type="ECO:0000313" key="7">
    <source>
        <dbReference type="EMBL" id="MBB5962773.1"/>
    </source>
</evidence>
<dbReference type="InterPro" id="IPR026337">
    <property type="entry name" value="AKG_HExxH"/>
</dbReference>
<evidence type="ECO:0000256" key="2">
    <source>
        <dbReference type="ARBA" id="ARBA00022723"/>
    </source>
</evidence>
<evidence type="ECO:0000256" key="3">
    <source>
        <dbReference type="ARBA" id="ARBA00023004"/>
    </source>
</evidence>
<dbReference type="CDD" id="cd01335">
    <property type="entry name" value="Radical_SAM"/>
    <property type="match status" value="1"/>
</dbReference>
<feature type="region of interest" description="Disordered" evidence="5">
    <location>
        <begin position="542"/>
        <end position="575"/>
    </location>
</feature>
<dbReference type="NCBIfam" id="TIGR04269">
    <property type="entry name" value="SAM_SPASM_FxsB"/>
    <property type="match status" value="1"/>
</dbReference>
<keyword evidence="8" id="KW-1185">Reference proteome</keyword>
<evidence type="ECO:0000256" key="1">
    <source>
        <dbReference type="ARBA" id="ARBA00022691"/>
    </source>
</evidence>
<dbReference type="InterPro" id="IPR013785">
    <property type="entry name" value="Aldolase_TIM"/>
</dbReference>
<dbReference type="SUPFAM" id="SSF102114">
    <property type="entry name" value="Radical SAM enzymes"/>
    <property type="match status" value="1"/>
</dbReference>
<dbReference type="GO" id="GO:0046872">
    <property type="term" value="F:metal ion binding"/>
    <property type="evidence" value="ECO:0007669"/>
    <property type="project" value="UniProtKB-KW"/>
</dbReference>
<evidence type="ECO:0000256" key="4">
    <source>
        <dbReference type="ARBA" id="ARBA00023014"/>
    </source>
</evidence>
<proteinExistence type="predicted"/>
<dbReference type="Proteomes" id="UP000562352">
    <property type="component" value="Unassembled WGS sequence"/>
</dbReference>
<accession>A0A841D1A5</accession>
<dbReference type="InterPro" id="IPR023867">
    <property type="entry name" value="Sulphatase_maturase_rSAM"/>
</dbReference>
<keyword evidence="3" id="KW-0408">Iron</keyword>
<dbReference type="RefSeq" id="WP_338047692.1">
    <property type="nucleotide sequence ID" value="NZ_BAAAWZ010000001.1"/>
</dbReference>
<dbReference type="AlphaFoldDB" id="A0A841D1A5"/>
<dbReference type="EMBL" id="JACHJJ010000005">
    <property type="protein sequence ID" value="MBB5962773.1"/>
    <property type="molecule type" value="Genomic_DNA"/>
</dbReference>
<dbReference type="Gene3D" id="3.20.20.70">
    <property type="entry name" value="Aldolase class I"/>
    <property type="match status" value="1"/>
</dbReference>
<keyword evidence="1" id="KW-0949">S-adenosyl-L-methionine</keyword>
<dbReference type="InterPro" id="IPR007197">
    <property type="entry name" value="rSAM"/>
</dbReference>
<gene>
    <name evidence="7" type="ORF">FHS22_002041</name>
</gene>
<comment type="caution">
    <text evidence="7">The sequence shown here is derived from an EMBL/GenBank/DDBJ whole genome shotgun (WGS) entry which is preliminary data.</text>
</comment>
<evidence type="ECO:0000313" key="8">
    <source>
        <dbReference type="Proteomes" id="UP000562352"/>
    </source>
</evidence>
<keyword evidence="4" id="KW-0411">Iron-sulfur</keyword>
<dbReference type="SFLD" id="SFLDS00029">
    <property type="entry name" value="Radical_SAM"/>
    <property type="match status" value="1"/>
</dbReference>
<evidence type="ECO:0000256" key="5">
    <source>
        <dbReference type="SAM" id="MobiDB-lite"/>
    </source>
</evidence>
<sequence length="822" mass="88735">MSRPFVPFRQFVLKVHSRCDLACDHCYVYEHADQSWRGRPKVISDETVSWTAARIAEHVKEHGLDRVHVVMHGGEPLLAGPGRLGRIAAELRGRLDGFCELDLRIHTNGVLLDERFCEVFAEHGVKVGVSLDGDRAANDRHRRFADGRSSYDRVIRAVELLRTRPELYAGLLCTIDVANDPVAVYRGLVALDPPRIDFLLPHATWDDPPPRPSPTAYADWLITIFETWVAEGGATPVRMFESIIRTSAGEPSLTESLGLQPSDLVVIETDGSYEQADSLKTAFEGAPGTGLHVLRHTLDEVAGHTGILARQQGLDGLCDACRACPVVDSCGGGLYAHRYRTGSGFANPSVFSADLFKLITHVRRRMKMHTPTRTATHTVPSTVIDTLASGLGGQDEVGHLAESQRSLRRALLAAVNSAAGADGGAFSGADTAAAWELISALDGTHPQVVDAVLAHPYVRVWATECLRDGRHAGHLANVAAAMAIRAGVTAALDVQVLAGSVHLPTLGVLEVDPGGTAGPGGVPGPEAGRTARLETAEGAFEVAGDGHPGAVTPDTGDDRGAGGEGGGAGRPGWHPVRRLRAGDVSVVLEDTDPFRDCHQWPAEGRLTDDRAQDWQRAFERAWALIEAEHPGYAPGLRAGLTTLMPLTPGPEGREVSSTARHAFGAVAAALPEDPATLALLLIHEFQHVKLGAILDILDLYDEKDTRLFHAPWREDPRPLEGLLQGTYAHLAVTDFWRVRRHAVPERGNEQFARWRRHTAEAIETLAASGALTPLGERFVAEMRRPAAAWLDEPVPEAAAACADRSARDHRKKWTAETSASHQ</sequence>
<dbReference type="PROSITE" id="PS51918">
    <property type="entry name" value="RADICAL_SAM"/>
    <property type="match status" value="1"/>
</dbReference>
<dbReference type="SFLD" id="SFLDG01067">
    <property type="entry name" value="SPASM/twitch_domain_containing"/>
    <property type="match status" value="1"/>
</dbReference>
<dbReference type="InterPro" id="IPR026335">
    <property type="entry name" value="rSAM_SPASM_FxsB"/>
</dbReference>
<reference evidence="7 8" key="1">
    <citation type="submission" date="2020-08" db="EMBL/GenBank/DDBJ databases">
        <title>Genomic Encyclopedia of Type Strains, Phase III (KMG-III): the genomes of soil and plant-associated and newly described type strains.</title>
        <authorList>
            <person name="Whitman W."/>
        </authorList>
    </citation>
    <scope>NUCLEOTIDE SEQUENCE [LARGE SCALE GENOMIC DNA]</scope>
    <source>
        <strain evidence="7 8">CECT 3303</strain>
    </source>
</reference>
<dbReference type="InterPro" id="IPR058240">
    <property type="entry name" value="rSAM_sf"/>
</dbReference>
<feature type="domain" description="Radical SAM core" evidence="6">
    <location>
        <begin position="5"/>
        <end position="230"/>
    </location>
</feature>
<keyword evidence="2" id="KW-0479">Metal-binding</keyword>
<protein>
    <recommendedName>
        <fullName evidence="6">Radical SAM core domain-containing protein</fullName>
    </recommendedName>
</protein>
<dbReference type="NCBIfam" id="TIGR04267">
    <property type="entry name" value="mod_HExxH"/>
    <property type="match status" value="1"/>
</dbReference>
<dbReference type="GO" id="GO:0051536">
    <property type="term" value="F:iron-sulfur cluster binding"/>
    <property type="evidence" value="ECO:0007669"/>
    <property type="project" value="UniProtKB-KW"/>
</dbReference>
<dbReference type="Pfam" id="PF04055">
    <property type="entry name" value="Radical_SAM"/>
    <property type="match status" value="1"/>
</dbReference>
<dbReference type="PANTHER" id="PTHR43273">
    <property type="entry name" value="ANAEROBIC SULFATASE-MATURATING ENZYME HOMOLOG ASLB-RELATED"/>
    <property type="match status" value="1"/>
</dbReference>
<name>A0A841D1A5_PLAVE</name>
<dbReference type="GO" id="GO:0016491">
    <property type="term" value="F:oxidoreductase activity"/>
    <property type="evidence" value="ECO:0007669"/>
    <property type="project" value="InterPro"/>
</dbReference>
<feature type="region of interest" description="Disordered" evidence="5">
    <location>
        <begin position="800"/>
        <end position="822"/>
    </location>
</feature>